<dbReference type="Proteomes" id="UP000284277">
    <property type="component" value="Unassembled WGS sequence"/>
</dbReference>
<keyword evidence="1" id="KW-0472">Membrane</keyword>
<keyword evidence="1" id="KW-1133">Transmembrane helix</keyword>
<organism evidence="2 3">
    <name type="scientific">Lacrimispora algidixylanolytica</name>
    <dbReference type="NCBI Taxonomy" id="94868"/>
    <lineage>
        <taxon>Bacteria</taxon>
        <taxon>Bacillati</taxon>
        <taxon>Bacillota</taxon>
        <taxon>Clostridia</taxon>
        <taxon>Lachnospirales</taxon>
        <taxon>Lachnospiraceae</taxon>
        <taxon>Lacrimispora</taxon>
    </lineage>
</organism>
<proteinExistence type="predicted"/>
<gene>
    <name evidence="2" type="ORF">BET01_18730</name>
</gene>
<evidence type="ECO:0000313" key="3">
    <source>
        <dbReference type="Proteomes" id="UP000284277"/>
    </source>
</evidence>
<feature type="transmembrane region" description="Helical" evidence="1">
    <location>
        <begin position="286"/>
        <end position="306"/>
    </location>
</feature>
<dbReference type="RefSeq" id="WP_120196709.1">
    <property type="nucleotide sequence ID" value="NZ_MCIA01000014.1"/>
</dbReference>
<dbReference type="AlphaFoldDB" id="A0A419T3P2"/>
<dbReference type="OrthoDB" id="1900719at2"/>
<evidence type="ECO:0000313" key="2">
    <source>
        <dbReference type="EMBL" id="RKD32046.1"/>
    </source>
</evidence>
<accession>A0A419T3P2</accession>
<dbReference type="EMBL" id="MCIA01000014">
    <property type="protein sequence ID" value="RKD32046.1"/>
    <property type="molecule type" value="Genomic_DNA"/>
</dbReference>
<keyword evidence="1" id="KW-0812">Transmembrane</keyword>
<evidence type="ECO:0000256" key="1">
    <source>
        <dbReference type="SAM" id="Phobius"/>
    </source>
</evidence>
<name>A0A419T3P2_9FIRM</name>
<comment type="caution">
    <text evidence="2">The sequence shown here is derived from an EMBL/GenBank/DDBJ whole genome shotgun (WGS) entry which is preliminary data.</text>
</comment>
<reference evidence="2 3" key="1">
    <citation type="submission" date="2016-08" db="EMBL/GenBank/DDBJ databases">
        <title>A new outlook on sporulation: Clostridium algidixylanolyticum.</title>
        <authorList>
            <person name="Poppleton D.I."/>
            <person name="Gribaldo S."/>
        </authorList>
    </citation>
    <scope>NUCLEOTIDE SEQUENCE [LARGE SCALE GENOMIC DNA]</scope>
    <source>
        <strain evidence="2 3">SPL73</strain>
    </source>
</reference>
<keyword evidence="3" id="KW-1185">Reference proteome</keyword>
<protein>
    <submittedName>
        <fullName evidence="2">Uncharacterized protein</fullName>
    </submittedName>
</protein>
<sequence length="324" mass="37544">MFVVKKTFFLFSIILFISLGETNVGSTWAAESSQIKREPQNREVIITSGVLAEEKEDYRPDEKYTDQDGKEFWLKKWQIEPIQMPERREWTEQEIVYEEVEWEGQIPKQAPLIIKDKVTGQTLKQNFSIIHMEQDKQQWVPGFSFTAVFHSFDADYYQLGSKKIPFDNKKPQIKDCYQELLNEIQVDPEDYRINDATWEGEAYVDDSGTVCRNALVTGEKRVSDYRVIYGGEAVIPSFQGFQCVSVYQGFDSVTDGWDQAGEHLVESEKNTGSDNKGSWVIFRRSVVVTFSILLVIGAIVFSTSVMQRNKRKKRSKEIEDEEIF</sequence>